<reference evidence="2" key="2">
    <citation type="submission" date="2023-05" db="EMBL/GenBank/DDBJ databases">
        <authorList>
            <consortium name="Lawrence Berkeley National Laboratory"/>
            <person name="Steindorff A."/>
            <person name="Hensen N."/>
            <person name="Bonometti L."/>
            <person name="Westerberg I."/>
            <person name="Brannstrom I.O."/>
            <person name="Guillou S."/>
            <person name="Cros-Aarteil S."/>
            <person name="Calhoun S."/>
            <person name="Haridas S."/>
            <person name="Kuo A."/>
            <person name="Mondo S."/>
            <person name="Pangilinan J."/>
            <person name="Riley R."/>
            <person name="Labutti K."/>
            <person name="Andreopoulos B."/>
            <person name="Lipzen A."/>
            <person name="Chen C."/>
            <person name="Yanf M."/>
            <person name="Daum C."/>
            <person name="Ng V."/>
            <person name="Clum A."/>
            <person name="Ohm R."/>
            <person name="Martin F."/>
            <person name="Silar P."/>
            <person name="Natvig D."/>
            <person name="Lalanne C."/>
            <person name="Gautier V."/>
            <person name="Ament-Velasquez S.L."/>
            <person name="Kruys A."/>
            <person name="Hutchinson M.I."/>
            <person name="Powell A.J."/>
            <person name="Barry K."/>
            <person name="Miller A.N."/>
            <person name="Grigoriev I.V."/>
            <person name="Debuchy R."/>
            <person name="Gladieux P."/>
            <person name="Thoren M.H."/>
            <person name="Johannesson H."/>
        </authorList>
    </citation>
    <scope>NUCLEOTIDE SEQUENCE</scope>
    <source>
        <strain evidence="2">CBS 359.72</strain>
    </source>
</reference>
<name>A0AAN7HSE5_9PEZI</name>
<dbReference type="InterPro" id="IPR052895">
    <property type="entry name" value="HetReg/Transcr_Mod"/>
</dbReference>
<keyword evidence="3" id="KW-1185">Reference proteome</keyword>
<dbReference type="EMBL" id="MU857619">
    <property type="protein sequence ID" value="KAK4249828.1"/>
    <property type="molecule type" value="Genomic_DNA"/>
</dbReference>
<dbReference type="InterPro" id="IPR010730">
    <property type="entry name" value="HET"/>
</dbReference>
<sequence length="737" mass="83534">MEEKQQQVRNMDRIYQAARKVCVWLGASSPWTDRAMGVIPKLLETIWDGPRKLQDRDWISFGRLLRNDWFSRRWVVQEIALAKEATVYSGEEQVSWTDLSDAISLWQSQMVNTLLYGSDLSDSPGLGASTLSFLSVNALRKDGQGNILGRRWNVEDLLALLPMFQAKVPHDALFAVLSMASDTPAFLPVDYSMPHVKLFVNVFVQIAKSAKSLDMMFRPWAPDTPGDRLPSFIAPLSRYSHIRNARGKYERRNADSLVGSPRRRIYAATPYATATPVLLTLPARVHNPELWIDYLIPKDLWFRLRSLCTDDEEAGLTLAAGGVRCAHITEVSEVCSSNTVPESWRKRWRESRPMPDLWRVVVAGRSHDGTSAPNWYRRVFESVIMGEPDGNRFPHRPASVKQSSDMTNYLRRVRACIWGRRFLISTRAKQGYFGLVPKEAKTGDMICLIKGCSVPVVFRGKPMTELLLQALQRAVLEAENLGLEKALAPKDREFLVSLLEDVWRQSLTERFNGARRLGGKRLTVGEKMNILKPLEEHGTRGSLEAALTDWAHSTLDLLPEQEKDTMVLPALETFFLGLMAVLVKGPADVVLAPGCPARNPLWADGVVHRLFQPLFAQACGRALKKIWTAEFESVYMFFHPDRFPSHEQRFQAMMEKVEAWASAGSLEAELWSGKLGSWIWRQPLEDALKHWNEKCIGVKNAYGGEVIGECYVQGLMEGEWWDSERAEEQESEVFIIA</sequence>
<reference evidence="2" key="1">
    <citation type="journal article" date="2023" name="Mol. Phylogenet. Evol.">
        <title>Genome-scale phylogeny and comparative genomics of the fungal order Sordariales.</title>
        <authorList>
            <person name="Hensen N."/>
            <person name="Bonometti L."/>
            <person name="Westerberg I."/>
            <person name="Brannstrom I.O."/>
            <person name="Guillou S."/>
            <person name="Cros-Aarteil S."/>
            <person name="Calhoun S."/>
            <person name="Haridas S."/>
            <person name="Kuo A."/>
            <person name="Mondo S."/>
            <person name="Pangilinan J."/>
            <person name="Riley R."/>
            <person name="LaButti K."/>
            <person name="Andreopoulos B."/>
            <person name="Lipzen A."/>
            <person name="Chen C."/>
            <person name="Yan M."/>
            <person name="Daum C."/>
            <person name="Ng V."/>
            <person name="Clum A."/>
            <person name="Steindorff A."/>
            <person name="Ohm R.A."/>
            <person name="Martin F."/>
            <person name="Silar P."/>
            <person name="Natvig D.O."/>
            <person name="Lalanne C."/>
            <person name="Gautier V."/>
            <person name="Ament-Velasquez S.L."/>
            <person name="Kruys A."/>
            <person name="Hutchinson M.I."/>
            <person name="Powell A.J."/>
            <person name="Barry K."/>
            <person name="Miller A.N."/>
            <person name="Grigoriev I.V."/>
            <person name="Debuchy R."/>
            <person name="Gladieux P."/>
            <person name="Hiltunen Thoren M."/>
            <person name="Johannesson H."/>
        </authorList>
    </citation>
    <scope>NUCLEOTIDE SEQUENCE</scope>
    <source>
        <strain evidence="2">CBS 359.72</strain>
    </source>
</reference>
<evidence type="ECO:0000259" key="1">
    <source>
        <dbReference type="Pfam" id="PF06985"/>
    </source>
</evidence>
<dbReference type="Pfam" id="PF06985">
    <property type="entry name" value="HET"/>
    <property type="match status" value="1"/>
</dbReference>
<gene>
    <name evidence="2" type="ORF">C7999DRAFT_29697</name>
</gene>
<dbReference type="PANTHER" id="PTHR24148">
    <property type="entry name" value="ANKYRIN REPEAT DOMAIN-CONTAINING PROTEIN 39 HOMOLOG-RELATED"/>
    <property type="match status" value="1"/>
</dbReference>
<dbReference type="AlphaFoldDB" id="A0AAN7HSE5"/>
<accession>A0AAN7HSE5</accession>
<dbReference type="Proteomes" id="UP001303647">
    <property type="component" value="Unassembled WGS sequence"/>
</dbReference>
<proteinExistence type="predicted"/>
<evidence type="ECO:0000313" key="3">
    <source>
        <dbReference type="Proteomes" id="UP001303647"/>
    </source>
</evidence>
<comment type="caution">
    <text evidence="2">The sequence shown here is derived from an EMBL/GenBank/DDBJ whole genome shotgun (WGS) entry which is preliminary data.</text>
</comment>
<feature type="domain" description="Heterokaryon incompatibility" evidence="1">
    <location>
        <begin position="2"/>
        <end position="78"/>
    </location>
</feature>
<protein>
    <recommendedName>
        <fullName evidence="1">Heterokaryon incompatibility domain-containing protein</fullName>
    </recommendedName>
</protein>
<dbReference type="PANTHER" id="PTHR24148:SF64">
    <property type="entry name" value="HETEROKARYON INCOMPATIBILITY DOMAIN-CONTAINING PROTEIN"/>
    <property type="match status" value="1"/>
</dbReference>
<organism evidence="2 3">
    <name type="scientific">Corynascus novoguineensis</name>
    <dbReference type="NCBI Taxonomy" id="1126955"/>
    <lineage>
        <taxon>Eukaryota</taxon>
        <taxon>Fungi</taxon>
        <taxon>Dikarya</taxon>
        <taxon>Ascomycota</taxon>
        <taxon>Pezizomycotina</taxon>
        <taxon>Sordariomycetes</taxon>
        <taxon>Sordariomycetidae</taxon>
        <taxon>Sordariales</taxon>
        <taxon>Chaetomiaceae</taxon>
        <taxon>Corynascus</taxon>
    </lineage>
</organism>
<evidence type="ECO:0000313" key="2">
    <source>
        <dbReference type="EMBL" id="KAK4249828.1"/>
    </source>
</evidence>